<dbReference type="EMBL" id="WTRC01001588">
    <property type="protein sequence ID" value="MWT25846.1"/>
    <property type="molecule type" value="Genomic_DNA"/>
</dbReference>
<organism evidence="2 3">
    <name type="scientific">Escherichia coli</name>
    <dbReference type="NCBI Taxonomy" id="562"/>
    <lineage>
        <taxon>Bacteria</taxon>
        <taxon>Pseudomonadati</taxon>
        <taxon>Pseudomonadota</taxon>
        <taxon>Gammaproteobacteria</taxon>
        <taxon>Enterobacterales</taxon>
        <taxon>Enterobacteriaceae</taxon>
        <taxon>Escherichia</taxon>
    </lineage>
</organism>
<keyword evidence="1" id="KW-1133">Transmembrane helix</keyword>
<protein>
    <submittedName>
        <fullName evidence="2">TRAP transporter large permease</fullName>
    </submittedName>
</protein>
<keyword evidence="1" id="KW-0812">Transmembrane</keyword>
<evidence type="ECO:0000256" key="1">
    <source>
        <dbReference type="SAM" id="Phobius"/>
    </source>
</evidence>
<feature type="transmembrane region" description="Helical" evidence="1">
    <location>
        <begin position="6"/>
        <end position="28"/>
    </location>
</feature>
<feature type="non-terminal residue" evidence="2">
    <location>
        <position position="1"/>
    </location>
</feature>
<name>A0A8T6A7R0_ECOLX</name>
<keyword evidence="1" id="KW-0472">Membrane</keyword>
<accession>A0A8T6A7R0</accession>
<evidence type="ECO:0000313" key="2">
    <source>
        <dbReference type="EMBL" id="MWT25846.1"/>
    </source>
</evidence>
<sequence length="34" mass="3812">IKPMLPFYAVMVLVLAMVTYIPQISMALPRALGY</sequence>
<dbReference type="AlphaFoldDB" id="A0A8T6A7R0"/>
<reference evidence="2 3" key="1">
    <citation type="submission" date="2019-12" db="EMBL/GenBank/DDBJ databases">
        <title>Enteriobacteria Tanzani isolates_8377-8380.</title>
        <authorList>
            <person name="Subbiah M."/>
            <person name="Call D."/>
        </authorList>
    </citation>
    <scope>NUCLEOTIDE SEQUENCE [LARGE SCALE GENOMIC DNA]</scope>
    <source>
        <strain evidence="2 3">8378wH8</strain>
    </source>
</reference>
<proteinExistence type="predicted"/>
<comment type="caution">
    <text evidence="2">The sequence shown here is derived from an EMBL/GenBank/DDBJ whole genome shotgun (WGS) entry which is preliminary data.</text>
</comment>
<evidence type="ECO:0000313" key="3">
    <source>
        <dbReference type="Proteomes" id="UP000462410"/>
    </source>
</evidence>
<dbReference type="Proteomes" id="UP000462410">
    <property type="component" value="Unassembled WGS sequence"/>
</dbReference>
<gene>
    <name evidence="2" type="ORF">GP965_33980</name>
</gene>